<accession>A0A843TVZ8</accession>
<keyword evidence="2" id="KW-1185">Reference proteome</keyword>
<evidence type="ECO:0000313" key="1">
    <source>
        <dbReference type="EMBL" id="MQL75668.1"/>
    </source>
</evidence>
<sequence length="145" mass="16853">MLPPILHPSVVVRRLFRNASLVGYPRFFVSQARVFVVLGVLSRYWCCTVEVCVVFLDTLTPEFELYVRLRERRQWAATSQTAVGPFVRDCEAERLFFCCVVRVGYWPDQPVVRSRVVASFPSDSCFAIRRGLRVCDSWSRFDSFE</sequence>
<name>A0A843TVZ8_COLES</name>
<proteinExistence type="predicted"/>
<dbReference type="Proteomes" id="UP000652761">
    <property type="component" value="Unassembled WGS sequence"/>
</dbReference>
<gene>
    <name evidence="1" type="ORF">Taro_008049</name>
</gene>
<comment type="caution">
    <text evidence="1">The sequence shown here is derived from an EMBL/GenBank/DDBJ whole genome shotgun (WGS) entry which is preliminary data.</text>
</comment>
<reference evidence="1" key="1">
    <citation type="submission" date="2017-07" db="EMBL/GenBank/DDBJ databases">
        <title>Taro Niue Genome Assembly and Annotation.</title>
        <authorList>
            <person name="Atibalentja N."/>
            <person name="Keating K."/>
            <person name="Fields C.J."/>
        </authorList>
    </citation>
    <scope>NUCLEOTIDE SEQUENCE</scope>
    <source>
        <strain evidence="1">Niue_2</strain>
        <tissue evidence="1">Leaf</tissue>
    </source>
</reference>
<evidence type="ECO:0000313" key="2">
    <source>
        <dbReference type="Proteomes" id="UP000652761"/>
    </source>
</evidence>
<protein>
    <submittedName>
        <fullName evidence="1">Uncharacterized protein</fullName>
    </submittedName>
</protein>
<organism evidence="1 2">
    <name type="scientific">Colocasia esculenta</name>
    <name type="common">Wild taro</name>
    <name type="synonym">Arum esculentum</name>
    <dbReference type="NCBI Taxonomy" id="4460"/>
    <lineage>
        <taxon>Eukaryota</taxon>
        <taxon>Viridiplantae</taxon>
        <taxon>Streptophyta</taxon>
        <taxon>Embryophyta</taxon>
        <taxon>Tracheophyta</taxon>
        <taxon>Spermatophyta</taxon>
        <taxon>Magnoliopsida</taxon>
        <taxon>Liliopsida</taxon>
        <taxon>Araceae</taxon>
        <taxon>Aroideae</taxon>
        <taxon>Colocasieae</taxon>
        <taxon>Colocasia</taxon>
    </lineage>
</organism>
<dbReference type="AlphaFoldDB" id="A0A843TVZ8"/>
<feature type="non-terminal residue" evidence="1">
    <location>
        <position position="1"/>
    </location>
</feature>
<dbReference type="EMBL" id="NMUH01000261">
    <property type="protein sequence ID" value="MQL75668.1"/>
    <property type="molecule type" value="Genomic_DNA"/>
</dbReference>